<accession>A0ACC2WFX3</accession>
<sequence length="1153" mass="124430">MPLPRGAPTSTENWDDDFDFQLPSQPGTSSSRTTATTQPGLDVFGYTDEANFPVEPQKLARRERVIESWEDDFDYDPLDWTKDVEAKVGTEGKTPSLPWRNVERIPREDTQDVNTVQPSLLPRSQPPRSTSTLVLTTPTSEDNAKPASAERPRPLSAIVSAAQSDRRDRKRSDRFPSQSSGSRGYTNIQLRTPGTSLPGGTVLVHSEKSSKVANLKEGVFMRRISSVRRRISSSISMGPSSVNNILLADTPPSGDQTTTRSTLEASSRDKREGHSKAVASVDMMSPPTLPISVLRTSSVMNVAARSERALTSSPSDPPRRISLEGLPYHPVPNAIYNQQPQRLLEGIPAGIQESKRAKVDDRRATIDGTTTSFEPVITRPSLENSRRTSAYGFHLPSPVAGSAYNIANLAQGGRRTSHSRVSESYAAPDMKHLESEMQGMADKTSSKHGQSDDGQASKARDSLSSAHAGPEDLHKALRSATMSNSQRARLHEEETALQNYRFGASTRNAAVSESADTSARKQAAPQTTSHSSTAATLATSRKEKARLTLNRIGSLSQRHGRKISDGWRTISGSAPSERSVKVHARAGVPGLGTRDSTASSDQDMTIKMSPREMATKDTTFVIRESTQSSEALSLPTDQRNVARFASPVSQQSQVIPAAMRSLSQNDSPTATRFKSIVGDQMSTENIASERGIGRRSSMGDLKIPSRVVSAQKGLKEEIGAMKQFAAGIQDLKALMAQHTILRVKQDRSGANDVLLDITYAPWWSLADLLVQLGETGSISTAVVRPAFDSDDTESRADIRRQRRITLAPGSVLPSPHQSALTIDTESSSSLIQGAIHATEPSCSSEPASESPAGRATQRSISNAWRASTGQIDFSFTQLEELRAILEKPRPLSITGASPTVRQKQTATLLPATKLEDARRTLGPASSQAKTMPSQRRSSKSNVTVFKDFWRAASGSQRSGGTVNLSSQIPEDSRSALPRSHIRPSLASLFRRSSSKVPKLPIPTPLRFSSDRIEFEVQDESASSTSVLSVKCASPESSSSDWDTPKASSTPLDQCLGTEQQSRIGSLRPDAELTITRSDSRKLLAGLGRGQSPASETKSLSLQPTLPAVPLDSLISALPPDVSNTSVSVSGKFAHAFGQTERCYAALSSTSKIG</sequence>
<gene>
    <name evidence="1" type="ORF">QFC19_001719</name>
</gene>
<dbReference type="Proteomes" id="UP001241377">
    <property type="component" value="Unassembled WGS sequence"/>
</dbReference>
<evidence type="ECO:0000313" key="2">
    <source>
        <dbReference type="Proteomes" id="UP001241377"/>
    </source>
</evidence>
<proteinExistence type="predicted"/>
<protein>
    <submittedName>
        <fullName evidence="1">Uncharacterized protein</fullName>
    </submittedName>
</protein>
<dbReference type="EMBL" id="JASBWR010000013">
    <property type="protein sequence ID" value="KAJ9110316.1"/>
    <property type="molecule type" value="Genomic_DNA"/>
</dbReference>
<comment type="caution">
    <text evidence="1">The sequence shown here is derived from an EMBL/GenBank/DDBJ whole genome shotgun (WGS) entry which is preliminary data.</text>
</comment>
<evidence type="ECO:0000313" key="1">
    <source>
        <dbReference type="EMBL" id="KAJ9110316.1"/>
    </source>
</evidence>
<keyword evidence="2" id="KW-1185">Reference proteome</keyword>
<reference evidence="1" key="1">
    <citation type="submission" date="2023-04" db="EMBL/GenBank/DDBJ databases">
        <title>Draft Genome sequencing of Naganishia species isolated from polar environments using Oxford Nanopore Technology.</title>
        <authorList>
            <person name="Leo P."/>
            <person name="Venkateswaran K."/>
        </authorList>
    </citation>
    <scope>NUCLEOTIDE SEQUENCE</scope>
    <source>
        <strain evidence="1">MNA-CCFEE 5261</strain>
    </source>
</reference>
<organism evidence="1 2">
    <name type="scientific">Naganishia cerealis</name>
    <dbReference type="NCBI Taxonomy" id="610337"/>
    <lineage>
        <taxon>Eukaryota</taxon>
        <taxon>Fungi</taxon>
        <taxon>Dikarya</taxon>
        <taxon>Basidiomycota</taxon>
        <taxon>Agaricomycotina</taxon>
        <taxon>Tremellomycetes</taxon>
        <taxon>Filobasidiales</taxon>
        <taxon>Filobasidiaceae</taxon>
        <taxon>Naganishia</taxon>
    </lineage>
</organism>
<name>A0ACC2WFX3_9TREE</name>